<reference evidence="2 3" key="1">
    <citation type="submission" date="2018-02" db="EMBL/GenBank/DDBJ databases">
        <authorList>
            <person name="Cohen D.B."/>
            <person name="Kent A.D."/>
        </authorList>
    </citation>
    <scope>NUCLEOTIDE SEQUENCE [LARGE SCALE GENOMIC DNA]</scope>
    <source>
        <strain evidence="2 3">CCAP 1448/3</strain>
    </source>
</reference>
<reference evidence="2 3" key="2">
    <citation type="submission" date="2018-03" db="EMBL/GenBank/DDBJ databases">
        <title>The ancient ancestry and fast evolution of plastids.</title>
        <authorList>
            <person name="Moore K.R."/>
            <person name="Magnabosco C."/>
            <person name="Momper L."/>
            <person name="Gold D.A."/>
            <person name="Bosak T."/>
            <person name="Fournier G.P."/>
        </authorList>
    </citation>
    <scope>NUCLEOTIDE SEQUENCE [LARGE SCALE GENOMIC DNA]</scope>
    <source>
        <strain evidence="2 3">CCAP 1448/3</strain>
    </source>
</reference>
<evidence type="ECO:0000256" key="1">
    <source>
        <dbReference type="SAM" id="Phobius"/>
    </source>
</evidence>
<gene>
    <name evidence="2" type="ORF">C7B64_02755</name>
</gene>
<feature type="transmembrane region" description="Helical" evidence="1">
    <location>
        <begin position="23"/>
        <end position="52"/>
    </location>
</feature>
<keyword evidence="3" id="KW-1185">Reference proteome</keyword>
<proteinExistence type="predicted"/>
<accession>A0A2T1C930</accession>
<sequence>MSRKKVSKSGVNSIVRGTTSGKWLTNLGAIAVLLMAIGLTAGGFGLAILFILNPNAPAILNRFLPSGMQIAFNPAGLYTLDQIKRQISQQGYTSGEMLVMEPDGESPILIPLLKNGTACEPACQEISEFRLYQPDSLAGYYEIKQKVKIIGPDEAFVLAPLQQETAQYKDSYRSLSLNKVTPLDSSVPGVWLNLTGDRTFGTTSVTYGEVFHYNPKTDRIQKMVEWTSPAGQSIYWQQVIPDATPELVVNQTVGIEPIFRVYQVKSQKSSLSPLVLSQISLKVPAISQPNYQQALKLAKAGLWINALEELDRHKLSAKTEAQVSLIKLHGDFARSQLQQNWASPKQQLLVYLVNGQWEKGLNLFESSLWERAEILRTLRNDSGRLSGRIETYLQVNPTNKYAKAWGAVIIAAQDGKTEAIAWLASQPQTSVEDRKKINDLIELVNKAIAPSPN</sequence>
<dbReference type="OrthoDB" id="473580at2"/>
<organism evidence="2 3">
    <name type="scientific">Merismopedia glauca CCAP 1448/3</name>
    <dbReference type="NCBI Taxonomy" id="1296344"/>
    <lineage>
        <taxon>Bacteria</taxon>
        <taxon>Bacillati</taxon>
        <taxon>Cyanobacteriota</taxon>
        <taxon>Cyanophyceae</taxon>
        <taxon>Synechococcales</taxon>
        <taxon>Merismopediaceae</taxon>
        <taxon>Merismopedia</taxon>
    </lineage>
</organism>
<protein>
    <submittedName>
        <fullName evidence="2">Uncharacterized protein</fullName>
    </submittedName>
</protein>
<dbReference type="EMBL" id="PVWJ01000008">
    <property type="protein sequence ID" value="PSB04756.1"/>
    <property type="molecule type" value="Genomic_DNA"/>
</dbReference>
<dbReference type="RefSeq" id="WP_106287129.1">
    <property type="nucleotide sequence ID" value="NZ_CAWNTC010000163.1"/>
</dbReference>
<keyword evidence="1" id="KW-1133">Transmembrane helix</keyword>
<comment type="caution">
    <text evidence="2">The sequence shown here is derived from an EMBL/GenBank/DDBJ whole genome shotgun (WGS) entry which is preliminary data.</text>
</comment>
<keyword evidence="1" id="KW-0812">Transmembrane</keyword>
<name>A0A2T1C930_9CYAN</name>
<keyword evidence="1" id="KW-0472">Membrane</keyword>
<dbReference type="Proteomes" id="UP000238762">
    <property type="component" value="Unassembled WGS sequence"/>
</dbReference>
<evidence type="ECO:0000313" key="3">
    <source>
        <dbReference type="Proteomes" id="UP000238762"/>
    </source>
</evidence>
<evidence type="ECO:0000313" key="2">
    <source>
        <dbReference type="EMBL" id="PSB04756.1"/>
    </source>
</evidence>
<dbReference type="AlphaFoldDB" id="A0A2T1C930"/>